<keyword evidence="2" id="KW-1185">Reference proteome</keyword>
<reference evidence="1 2" key="1">
    <citation type="submission" date="2018-07" db="EMBL/GenBank/DDBJ databases">
        <authorList>
            <person name="Zhang Y."/>
            <person name="Wang L."/>
            <person name="Ma S."/>
        </authorList>
    </citation>
    <scope>NUCLEOTIDE SEQUENCE [LARGE SCALE GENOMIC DNA]</scope>
    <source>
        <strain evidence="1 2">4-2</strain>
    </source>
</reference>
<gene>
    <name evidence="1" type="ORF">C9E81_01700</name>
</gene>
<evidence type="ECO:0008006" key="3">
    <source>
        <dbReference type="Google" id="ProtNLM"/>
    </source>
</evidence>
<evidence type="ECO:0000313" key="2">
    <source>
        <dbReference type="Proteomes" id="UP000273516"/>
    </source>
</evidence>
<comment type="caution">
    <text evidence="1">The sequence shown here is derived from an EMBL/GenBank/DDBJ whole genome shotgun (WGS) entry which is preliminary data.</text>
</comment>
<dbReference type="OrthoDB" id="7768569at2"/>
<dbReference type="EMBL" id="QOKZ01000001">
    <property type="protein sequence ID" value="RMC37491.1"/>
    <property type="molecule type" value="Genomic_DNA"/>
</dbReference>
<sequence>MGAREDLLAIPDEFLRHGRIGHAALVHMDFLDAPKRWWTGYGDLEVGGFTWQGLGDLISISPIETSYEVSAQDVTFELAATPEMLALALAAKSRVRDRSVTISCELFAMEDVSVGPNDIQRGQPVASPFSMFSGTMQRMPWKAEGPNSRTIQLECHGLFLRRNAAALGLWNDSDQKARYFGDKGFERLPIYANDYETRWRG</sequence>
<protein>
    <recommendedName>
        <fullName evidence="3">DUF2163 domain-containing protein</fullName>
    </recommendedName>
</protein>
<evidence type="ECO:0000313" key="1">
    <source>
        <dbReference type="EMBL" id="RMC37491.1"/>
    </source>
</evidence>
<dbReference type="RefSeq" id="WP_122110579.1">
    <property type="nucleotide sequence ID" value="NZ_QOKZ01000001.1"/>
</dbReference>
<organism evidence="1 2">
    <name type="scientific">Paracoccus alkanivorans</name>
    <dbReference type="NCBI Taxonomy" id="2116655"/>
    <lineage>
        <taxon>Bacteria</taxon>
        <taxon>Pseudomonadati</taxon>
        <taxon>Pseudomonadota</taxon>
        <taxon>Alphaproteobacteria</taxon>
        <taxon>Rhodobacterales</taxon>
        <taxon>Paracoccaceae</taxon>
        <taxon>Paracoccus</taxon>
    </lineage>
</organism>
<dbReference type="AlphaFoldDB" id="A0A3M0MIK0"/>
<dbReference type="Proteomes" id="UP000273516">
    <property type="component" value="Unassembled WGS sequence"/>
</dbReference>
<accession>A0A3M0MIK0</accession>
<name>A0A3M0MIK0_9RHOB</name>
<proteinExistence type="predicted"/>